<dbReference type="RefSeq" id="WP_070353929.1">
    <property type="nucleotide sequence ID" value="NZ_CP043474.1"/>
</dbReference>
<evidence type="ECO:0000256" key="5">
    <source>
        <dbReference type="SAM" id="MobiDB-lite"/>
    </source>
</evidence>
<evidence type="ECO:0000259" key="6">
    <source>
        <dbReference type="PROSITE" id="PS50977"/>
    </source>
</evidence>
<evidence type="ECO:0000256" key="1">
    <source>
        <dbReference type="ARBA" id="ARBA00023015"/>
    </source>
</evidence>
<evidence type="ECO:0000256" key="2">
    <source>
        <dbReference type="ARBA" id="ARBA00023125"/>
    </source>
</evidence>
<evidence type="ECO:0000313" key="8">
    <source>
        <dbReference type="Proteomes" id="UP000178953"/>
    </source>
</evidence>
<keyword evidence="8" id="KW-1185">Reference proteome</keyword>
<dbReference type="Gene3D" id="1.10.357.10">
    <property type="entry name" value="Tetracycline Repressor, domain 2"/>
    <property type="match status" value="1"/>
</dbReference>
<reference evidence="7 8" key="1">
    <citation type="submission" date="2016-09" db="EMBL/GenBank/DDBJ databases">
        <title>genome sequence of Mycobacterium sp. 739 SCH.</title>
        <authorList>
            <person name="Greninger A.L."/>
            <person name="Qin X."/>
            <person name="Jerome K."/>
            <person name="Vora S."/>
            <person name="Quinn K."/>
        </authorList>
    </citation>
    <scope>NUCLEOTIDE SEQUENCE [LARGE SCALE GENOMIC DNA]</scope>
    <source>
        <strain evidence="7 8">SCH</strain>
    </source>
</reference>
<dbReference type="InterPro" id="IPR036271">
    <property type="entry name" value="Tet_transcr_reg_TetR-rel_C_sf"/>
</dbReference>
<accession>A0A1E8Q2Z2</accession>
<feature type="domain" description="HTH tetR-type" evidence="6">
    <location>
        <begin position="22"/>
        <end position="82"/>
    </location>
</feature>
<dbReference type="Gene3D" id="1.10.10.60">
    <property type="entry name" value="Homeodomain-like"/>
    <property type="match status" value="1"/>
</dbReference>
<feature type="region of interest" description="Disordered" evidence="5">
    <location>
        <begin position="1"/>
        <end position="20"/>
    </location>
</feature>
<dbReference type="SUPFAM" id="SSF46689">
    <property type="entry name" value="Homeodomain-like"/>
    <property type="match status" value="1"/>
</dbReference>
<sequence>MTTPRRQPATGRRRRRTGAGTELSREAYVDGALNLIEKRGADVVSARTLATAVGADPSALYRYFSGVDEVLRAVADRMIGIALDAWTPGTDWLESLGDLARSLYRVYVLEFPRAGVAVASRTTGLPNEIRAVEITIGLLRDGGFDDATAAIWFRSLSDFLLGQAMLDGSFTGLPPEVRAADHAAWQDLPDRVTQASGSHAEAAAPHLRRLMLESSFEHTMALMLAGLATMPRSADAAADGAVDPGDTAN</sequence>
<comment type="caution">
    <text evidence="7">The sequence shown here is derived from an EMBL/GenBank/DDBJ whole genome shotgun (WGS) entry which is preliminary data.</text>
</comment>
<evidence type="ECO:0000313" key="7">
    <source>
        <dbReference type="EMBL" id="OFJ52933.1"/>
    </source>
</evidence>
<dbReference type="Pfam" id="PF00440">
    <property type="entry name" value="TetR_N"/>
    <property type="match status" value="1"/>
</dbReference>
<keyword evidence="1" id="KW-0805">Transcription regulation</keyword>
<protein>
    <recommendedName>
        <fullName evidence="6">HTH tetR-type domain-containing protein</fullName>
    </recommendedName>
</protein>
<dbReference type="InterPro" id="IPR009057">
    <property type="entry name" value="Homeodomain-like_sf"/>
</dbReference>
<organism evidence="7 8">
    <name type="scientific">Mycolicibacterium grossiae</name>
    <dbReference type="NCBI Taxonomy" id="1552759"/>
    <lineage>
        <taxon>Bacteria</taxon>
        <taxon>Bacillati</taxon>
        <taxon>Actinomycetota</taxon>
        <taxon>Actinomycetes</taxon>
        <taxon>Mycobacteriales</taxon>
        <taxon>Mycobacteriaceae</taxon>
        <taxon>Mycolicibacterium</taxon>
    </lineage>
</organism>
<dbReference type="GO" id="GO:0003677">
    <property type="term" value="F:DNA binding"/>
    <property type="evidence" value="ECO:0007669"/>
    <property type="project" value="UniProtKB-UniRule"/>
</dbReference>
<dbReference type="EMBL" id="MCHX01000032">
    <property type="protein sequence ID" value="OFJ52933.1"/>
    <property type="molecule type" value="Genomic_DNA"/>
</dbReference>
<proteinExistence type="predicted"/>
<dbReference type="Pfam" id="PF02909">
    <property type="entry name" value="TetR_C_1"/>
    <property type="match status" value="1"/>
</dbReference>
<evidence type="ECO:0000256" key="3">
    <source>
        <dbReference type="ARBA" id="ARBA00023163"/>
    </source>
</evidence>
<dbReference type="Proteomes" id="UP000178953">
    <property type="component" value="Unassembled WGS sequence"/>
</dbReference>
<evidence type="ECO:0000256" key="4">
    <source>
        <dbReference type="PROSITE-ProRule" id="PRU00335"/>
    </source>
</evidence>
<name>A0A1E8Q2Z2_9MYCO</name>
<dbReference type="InterPro" id="IPR001647">
    <property type="entry name" value="HTH_TetR"/>
</dbReference>
<dbReference type="SUPFAM" id="SSF48498">
    <property type="entry name" value="Tetracyclin repressor-like, C-terminal domain"/>
    <property type="match status" value="1"/>
</dbReference>
<dbReference type="AlphaFoldDB" id="A0A1E8Q2Z2"/>
<dbReference type="GO" id="GO:0045892">
    <property type="term" value="P:negative regulation of DNA-templated transcription"/>
    <property type="evidence" value="ECO:0007669"/>
    <property type="project" value="InterPro"/>
</dbReference>
<dbReference type="PROSITE" id="PS50977">
    <property type="entry name" value="HTH_TETR_2"/>
    <property type="match status" value="1"/>
</dbReference>
<dbReference type="InterPro" id="IPR004111">
    <property type="entry name" value="Repressor_TetR_C"/>
</dbReference>
<keyword evidence="3" id="KW-0804">Transcription</keyword>
<feature type="DNA-binding region" description="H-T-H motif" evidence="4">
    <location>
        <begin position="45"/>
        <end position="64"/>
    </location>
</feature>
<feature type="compositionally biased region" description="Low complexity" evidence="5">
    <location>
        <begin position="1"/>
        <end position="10"/>
    </location>
</feature>
<gene>
    <name evidence="7" type="ORF">BEL07_15115</name>
</gene>
<keyword evidence="2 4" id="KW-0238">DNA-binding</keyword>